<feature type="transmembrane region" description="Helical" evidence="5">
    <location>
        <begin position="146"/>
        <end position="165"/>
    </location>
</feature>
<accession>A0A6J7HTT5</accession>
<name>A0A6J7HTT5_9ZZZZ</name>
<keyword evidence="3 5" id="KW-1133">Transmembrane helix</keyword>
<reference evidence="7" key="1">
    <citation type="submission" date="2020-05" db="EMBL/GenBank/DDBJ databases">
        <authorList>
            <person name="Chiriac C."/>
            <person name="Salcher M."/>
            <person name="Ghai R."/>
            <person name="Kavagutti S V."/>
        </authorList>
    </citation>
    <scope>NUCLEOTIDE SEQUENCE</scope>
</reference>
<feature type="domain" description="Integral membrane bound transporter" evidence="6">
    <location>
        <begin position="46"/>
        <end position="162"/>
    </location>
</feature>
<evidence type="ECO:0000313" key="7">
    <source>
        <dbReference type="EMBL" id="CAB4923128.1"/>
    </source>
</evidence>
<evidence type="ECO:0000259" key="6">
    <source>
        <dbReference type="Pfam" id="PF13515"/>
    </source>
</evidence>
<feature type="transmembrane region" description="Helical" evidence="5">
    <location>
        <begin position="52"/>
        <end position="69"/>
    </location>
</feature>
<dbReference type="Pfam" id="PF13515">
    <property type="entry name" value="FUSC_2"/>
    <property type="match status" value="1"/>
</dbReference>
<protein>
    <submittedName>
        <fullName evidence="7">Unannotated protein</fullName>
    </submittedName>
</protein>
<evidence type="ECO:0000256" key="5">
    <source>
        <dbReference type="SAM" id="Phobius"/>
    </source>
</evidence>
<evidence type="ECO:0000256" key="1">
    <source>
        <dbReference type="ARBA" id="ARBA00004141"/>
    </source>
</evidence>
<organism evidence="7">
    <name type="scientific">freshwater metagenome</name>
    <dbReference type="NCBI Taxonomy" id="449393"/>
    <lineage>
        <taxon>unclassified sequences</taxon>
        <taxon>metagenomes</taxon>
        <taxon>ecological metagenomes</taxon>
    </lineage>
</organism>
<evidence type="ECO:0000256" key="3">
    <source>
        <dbReference type="ARBA" id="ARBA00022989"/>
    </source>
</evidence>
<feature type="transmembrane region" description="Helical" evidence="5">
    <location>
        <begin position="76"/>
        <end position="94"/>
    </location>
</feature>
<comment type="subcellular location">
    <subcellularLocation>
        <location evidence="1">Membrane</location>
        <topology evidence="1">Multi-pass membrane protein</topology>
    </subcellularLocation>
</comment>
<evidence type="ECO:0000256" key="2">
    <source>
        <dbReference type="ARBA" id="ARBA00022692"/>
    </source>
</evidence>
<feature type="transmembrane region" description="Helical" evidence="5">
    <location>
        <begin position="123"/>
        <end position="140"/>
    </location>
</feature>
<dbReference type="GO" id="GO:0005886">
    <property type="term" value="C:plasma membrane"/>
    <property type="evidence" value="ECO:0007669"/>
    <property type="project" value="UniProtKB-SubCell"/>
</dbReference>
<keyword evidence="4 5" id="KW-0472">Membrane</keyword>
<dbReference type="EMBL" id="CAFBMZ010000026">
    <property type="protein sequence ID" value="CAB4923128.1"/>
    <property type="molecule type" value="Genomic_DNA"/>
</dbReference>
<keyword evidence="2 5" id="KW-0812">Transmembrane</keyword>
<proteinExistence type="predicted"/>
<dbReference type="AlphaFoldDB" id="A0A6J7HTT5"/>
<sequence length="406" mass="43266">MGRIEYIMADKVGFFKRVISLFSERKSWVRQIGVAGIAGAVSWQVGDLLVKNGGVVAAIVCTLSIRISLHKSLREGFGQIIGTAIGASVALTAVELFNFGFISVGITIVMCAVVARALHLGEVASINVPVTALIVIGPGLSESTAIHRLSSTLIGASIAIFFSYFSHAKTPVGRSIDQIASVSAKAADLLAHMSEGVASGYSQQDAGNWLAKARLLIEEIPAIRAQSVEARGHARWFPNARRDEAQEIYIQGIALEHTVVQIRTIARTLFDSAVSGGIADSTQKAIAVALSAASYAISSRFEDTDLSFDDSHQSATSDARDASSALAETLIGDAKDADQEQIVRGISLAANIDRIADSLDQSSPALRDVITPDEPEAGKVLRISVRAQLAQLVKAISRRMRTIFRR</sequence>
<evidence type="ECO:0000256" key="4">
    <source>
        <dbReference type="ARBA" id="ARBA00023136"/>
    </source>
</evidence>
<dbReference type="InterPro" id="IPR049453">
    <property type="entry name" value="Memb_transporter_dom"/>
</dbReference>
<gene>
    <name evidence="7" type="ORF">UFOPK3684_00511</name>
</gene>